<dbReference type="SUPFAM" id="SSF46894">
    <property type="entry name" value="C-terminal effector domain of the bipartite response regulators"/>
    <property type="match status" value="1"/>
</dbReference>
<dbReference type="SMART" id="SM00448">
    <property type="entry name" value="REC"/>
    <property type="match status" value="1"/>
</dbReference>
<evidence type="ECO:0000313" key="7">
    <source>
        <dbReference type="Proteomes" id="UP000642509"/>
    </source>
</evidence>
<dbReference type="Proteomes" id="UP000642509">
    <property type="component" value="Unassembled WGS sequence"/>
</dbReference>
<comment type="caution">
    <text evidence="6">The sequence shown here is derived from an EMBL/GenBank/DDBJ whole genome shotgun (WGS) entry which is preliminary data.</text>
</comment>
<dbReference type="PROSITE" id="PS50110">
    <property type="entry name" value="RESPONSE_REGULATORY"/>
    <property type="match status" value="1"/>
</dbReference>
<dbReference type="CDD" id="cd06170">
    <property type="entry name" value="LuxR_C_like"/>
    <property type="match status" value="1"/>
</dbReference>
<dbReference type="InterPro" id="IPR039420">
    <property type="entry name" value="WalR-like"/>
</dbReference>
<dbReference type="InterPro" id="IPR000792">
    <property type="entry name" value="Tscrpt_reg_LuxR_C"/>
</dbReference>
<dbReference type="InterPro" id="IPR058245">
    <property type="entry name" value="NreC/VraR/RcsB-like_REC"/>
</dbReference>
<accession>A0ABQ2LP92</accession>
<dbReference type="Gene3D" id="3.40.50.2300">
    <property type="match status" value="1"/>
</dbReference>
<dbReference type="PRINTS" id="PR00038">
    <property type="entry name" value="HTHLUXR"/>
</dbReference>
<dbReference type="InterPro" id="IPR016032">
    <property type="entry name" value="Sig_transdc_resp-reg_C-effctor"/>
</dbReference>
<evidence type="ECO:0000313" key="6">
    <source>
        <dbReference type="EMBL" id="GGO41384.1"/>
    </source>
</evidence>
<gene>
    <name evidence="6" type="ORF">GCM10010977_05280</name>
</gene>
<dbReference type="SMART" id="SM00421">
    <property type="entry name" value="HTH_LUXR"/>
    <property type="match status" value="1"/>
</dbReference>
<dbReference type="SUPFAM" id="SSF52172">
    <property type="entry name" value="CheY-like"/>
    <property type="match status" value="1"/>
</dbReference>
<keyword evidence="2 6" id="KW-0238">DNA-binding</keyword>
<dbReference type="PANTHER" id="PTHR43214:SF43">
    <property type="entry name" value="TWO-COMPONENT RESPONSE REGULATOR"/>
    <property type="match status" value="1"/>
</dbReference>
<evidence type="ECO:0000256" key="3">
    <source>
        <dbReference type="PROSITE-ProRule" id="PRU00169"/>
    </source>
</evidence>
<dbReference type="RefSeq" id="WP_229672104.1">
    <property type="nucleotide sequence ID" value="NZ_BAAAOU010000003.1"/>
</dbReference>
<evidence type="ECO:0000259" key="5">
    <source>
        <dbReference type="PROSITE" id="PS50110"/>
    </source>
</evidence>
<dbReference type="PANTHER" id="PTHR43214">
    <property type="entry name" value="TWO-COMPONENT RESPONSE REGULATOR"/>
    <property type="match status" value="1"/>
</dbReference>
<dbReference type="EMBL" id="BMLQ01000001">
    <property type="protein sequence ID" value="GGO41384.1"/>
    <property type="molecule type" value="Genomic_DNA"/>
</dbReference>
<evidence type="ECO:0000256" key="2">
    <source>
        <dbReference type="ARBA" id="ARBA00023125"/>
    </source>
</evidence>
<feature type="modified residue" description="4-aspartylphosphate" evidence="3">
    <location>
        <position position="75"/>
    </location>
</feature>
<feature type="domain" description="HTH luxR-type" evidence="4">
    <location>
        <begin position="159"/>
        <end position="224"/>
    </location>
</feature>
<protein>
    <submittedName>
        <fullName evidence="6">DNA-binding response regulator</fullName>
    </submittedName>
</protein>
<evidence type="ECO:0000256" key="1">
    <source>
        <dbReference type="ARBA" id="ARBA00022553"/>
    </source>
</evidence>
<reference evidence="7" key="1">
    <citation type="journal article" date="2019" name="Int. J. Syst. Evol. Microbiol.">
        <title>The Global Catalogue of Microorganisms (GCM) 10K type strain sequencing project: providing services to taxonomists for standard genome sequencing and annotation.</title>
        <authorList>
            <consortium name="The Broad Institute Genomics Platform"/>
            <consortium name="The Broad Institute Genome Sequencing Center for Infectious Disease"/>
            <person name="Wu L."/>
            <person name="Ma J."/>
        </authorList>
    </citation>
    <scope>NUCLEOTIDE SEQUENCE [LARGE SCALE GENOMIC DNA]</scope>
    <source>
        <strain evidence="7">CGMCC 1.7064</strain>
    </source>
</reference>
<dbReference type="PROSITE" id="PS00622">
    <property type="entry name" value="HTH_LUXR_1"/>
    <property type="match status" value="1"/>
</dbReference>
<name>A0ABQ2LP92_9MICC</name>
<dbReference type="InterPro" id="IPR011006">
    <property type="entry name" value="CheY-like_superfamily"/>
</dbReference>
<proteinExistence type="predicted"/>
<evidence type="ECO:0000259" key="4">
    <source>
        <dbReference type="PROSITE" id="PS50043"/>
    </source>
</evidence>
<keyword evidence="1 3" id="KW-0597">Phosphoprotein</keyword>
<dbReference type="PROSITE" id="PS50043">
    <property type="entry name" value="HTH_LUXR_2"/>
    <property type="match status" value="1"/>
</dbReference>
<dbReference type="Pfam" id="PF00072">
    <property type="entry name" value="Response_reg"/>
    <property type="match status" value="1"/>
</dbReference>
<dbReference type="GO" id="GO:0003677">
    <property type="term" value="F:DNA binding"/>
    <property type="evidence" value="ECO:0007669"/>
    <property type="project" value="UniProtKB-KW"/>
</dbReference>
<sequence>MTGKTGMTGHGRQRDEPIRILLVDDHPVVRAGLRAVLESADHLKVMAEASTAAEALAAVDRLNSHDDGPDVVVMDIELGEGSTGIEATESLGRSHPKLPVLIVSTYGAVSDVQAALAAGALGYLLKDASPDQLRDAVVKAAAGTWILPADLARRALGSGGGQEPALSPREIDILEQLALGRTNQQIAAGLFISQATVKTHLNHIFGKLGVGNRTEAVTAARARRLIRG</sequence>
<keyword evidence="7" id="KW-1185">Reference proteome</keyword>
<dbReference type="InterPro" id="IPR001789">
    <property type="entry name" value="Sig_transdc_resp-reg_receiver"/>
</dbReference>
<dbReference type="CDD" id="cd17535">
    <property type="entry name" value="REC_NarL-like"/>
    <property type="match status" value="1"/>
</dbReference>
<dbReference type="Pfam" id="PF00196">
    <property type="entry name" value="GerE"/>
    <property type="match status" value="1"/>
</dbReference>
<organism evidence="6 7">
    <name type="scientific">Citricoccus zhacaiensis</name>
    <dbReference type="NCBI Taxonomy" id="489142"/>
    <lineage>
        <taxon>Bacteria</taxon>
        <taxon>Bacillati</taxon>
        <taxon>Actinomycetota</taxon>
        <taxon>Actinomycetes</taxon>
        <taxon>Micrococcales</taxon>
        <taxon>Micrococcaceae</taxon>
        <taxon>Citricoccus</taxon>
    </lineage>
</organism>
<feature type="domain" description="Response regulatory" evidence="5">
    <location>
        <begin position="19"/>
        <end position="141"/>
    </location>
</feature>